<protein>
    <submittedName>
        <fullName evidence="1">Uncharacterized protein</fullName>
    </submittedName>
</protein>
<accession>A0ACB6S1C2</accession>
<reference evidence="1" key="1">
    <citation type="journal article" date="2020" name="Stud. Mycol.">
        <title>101 Dothideomycetes genomes: a test case for predicting lifestyles and emergence of pathogens.</title>
        <authorList>
            <person name="Haridas S."/>
            <person name="Albert R."/>
            <person name="Binder M."/>
            <person name="Bloem J."/>
            <person name="Labutti K."/>
            <person name="Salamov A."/>
            <person name="Andreopoulos B."/>
            <person name="Baker S."/>
            <person name="Barry K."/>
            <person name="Bills G."/>
            <person name="Bluhm B."/>
            <person name="Cannon C."/>
            <person name="Castanera R."/>
            <person name="Culley D."/>
            <person name="Daum C."/>
            <person name="Ezra D."/>
            <person name="Gonzalez J."/>
            <person name="Henrissat B."/>
            <person name="Kuo A."/>
            <person name="Liang C."/>
            <person name="Lipzen A."/>
            <person name="Lutzoni F."/>
            <person name="Magnuson J."/>
            <person name="Mondo S."/>
            <person name="Nolan M."/>
            <person name="Ohm R."/>
            <person name="Pangilinan J."/>
            <person name="Park H.-J."/>
            <person name="Ramirez L."/>
            <person name="Alfaro M."/>
            <person name="Sun H."/>
            <person name="Tritt A."/>
            <person name="Yoshinaga Y."/>
            <person name="Zwiers L.-H."/>
            <person name="Turgeon B."/>
            <person name="Goodwin S."/>
            <person name="Spatafora J."/>
            <person name="Crous P."/>
            <person name="Grigoriev I."/>
        </authorList>
    </citation>
    <scope>NUCLEOTIDE SEQUENCE</scope>
    <source>
        <strain evidence="1">CBS 525.71</strain>
    </source>
</reference>
<organism evidence="1 2">
    <name type="scientific">Macroventuria anomochaeta</name>
    <dbReference type="NCBI Taxonomy" id="301207"/>
    <lineage>
        <taxon>Eukaryota</taxon>
        <taxon>Fungi</taxon>
        <taxon>Dikarya</taxon>
        <taxon>Ascomycota</taxon>
        <taxon>Pezizomycotina</taxon>
        <taxon>Dothideomycetes</taxon>
        <taxon>Pleosporomycetidae</taxon>
        <taxon>Pleosporales</taxon>
        <taxon>Pleosporineae</taxon>
        <taxon>Didymellaceae</taxon>
        <taxon>Macroventuria</taxon>
    </lineage>
</organism>
<keyword evidence="2" id="KW-1185">Reference proteome</keyword>
<proteinExistence type="predicted"/>
<comment type="caution">
    <text evidence="1">The sequence shown here is derived from an EMBL/GenBank/DDBJ whole genome shotgun (WGS) entry which is preliminary data.</text>
</comment>
<name>A0ACB6S1C2_9PLEO</name>
<dbReference type="Proteomes" id="UP000799754">
    <property type="component" value="Unassembled WGS sequence"/>
</dbReference>
<dbReference type="EMBL" id="MU006717">
    <property type="protein sequence ID" value="KAF2627460.1"/>
    <property type="molecule type" value="Genomic_DNA"/>
</dbReference>
<evidence type="ECO:0000313" key="2">
    <source>
        <dbReference type="Proteomes" id="UP000799754"/>
    </source>
</evidence>
<gene>
    <name evidence="1" type="ORF">BU25DRAFT_393439</name>
</gene>
<sequence>MKPSHDPGQVTNPLDVIKQAAGIGGLTAIPGTAIGAFSGTLRTQTPVLFAIASGVQCFALGSTFWTARTAILNSDGLLNWWNATRGVPLHPRSDLKPTRSEKVRASTIAGAFTGLSLGLLFRGPRNALPGTFMFSIFGYAGQNGYNFLDKKNTEEIEEDARMAARGEKKKNFMERIAEMKWSPMEVLTDERYEEMLQEKLLKLEAEIAIIDDKIEGFRQKAKEIAVKRAQEQAQAQLQVEQPPKA</sequence>
<evidence type="ECO:0000313" key="1">
    <source>
        <dbReference type="EMBL" id="KAF2627460.1"/>
    </source>
</evidence>